<reference evidence="1 2" key="1">
    <citation type="journal article" date="2010" name="Nature">
        <title>Comparative genomics reveals mobile pathogenicity chromosomes in Fusarium.</title>
        <authorList>
            <person name="Ma L.J."/>
            <person name="van der Does H.C."/>
            <person name="Borkovich K.A."/>
            <person name="Coleman J.J."/>
            <person name="Daboussi M.J."/>
            <person name="Di Pietro A."/>
            <person name="Dufresne M."/>
            <person name="Freitag M."/>
            <person name="Grabherr M."/>
            <person name="Henrissat B."/>
            <person name="Houterman P.M."/>
            <person name="Kang S."/>
            <person name="Shim W.B."/>
            <person name="Woloshuk C."/>
            <person name="Xie X."/>
            <person name="Xu J.R."/>
            <person name="Antoniw J."/>
            <person name="Baker S.E."/>
            <person name="Bluhm B.H."/>
            <person name="Breakspear A."/>
            <person name="Brown D.W."/>
            <person name="Butchko R.A."/>
            <person name="Chapman S."/>
            <person name="Coulson R."/>
            <person name="Coutinho P.M."/>
            <person name="Danchin E.G."/>
            <person name="Diener A."/>
            <person name="Gale L.R."/>
            <person name="Gardiner D.M."/>
            <person name="Goff S."/>
            <person name="Hammond-Kosack K.E."/>
            <person name="Hilburn K."/>
            <person name="Hua-Van A."/>
            <person name="Jonkers W."/>
            <person name="Kazan K."/>
            <person name="Kodira C.D."/>
            <person name="Koehrsen M."/>
            <person name="Kumar L."/>
            <person name="Lee Y.H."/>
            <person name="Li L."/>
            <person name="Manners J.M."/>
            <person name="Miranda-Saavedra D."/>
            <person name="Mukherjee M."/>
            <person name="Park G."/>
            <person name="Park J."/>
            <person name="Park S.Y."/>
            <person name="Proctor R.H."/>
            <person name="Regev A."/>
            <person name="Ruiz-Roldan M.C."/>
            <person name="Sain D."/>
            <person name="Sakthikumar S."/>
            <person name="Sykes S."/>
            <person name="Schwartz D.C."/>
            <person name="Turgeon B.G."/>
            <person name="Wapinski I."/>
            <person name="Yoder O."/>
            <person name="Young S."/>
            <person name="Zeng Q."/>
            <person name="Zhou S."/>
            <person name="Galagan J."/>
            <person name="Cuomo C.A."/>
            <person name="Kistler H.C."/>
            <person name="Rep M."/>
        </authorList>
    </citation>
    <scope>NUCLEOTIDE SEQUENCE [LARGE SCALE GENOMIC DNA]</scope>
    <source>
        <strain evidence="2">M3125 / FGSC 7600</strain>
    </source>
</reference>
<dbReference type="EMBL" id="DS022243">
    <property type="protein sequence ID" value="EWG38966.1"/>
    <property type="molecule type" value="Genomic_DNA"/>
</dbReference>
<protein>
    <submittedName>
        <fullName evidence="1">Uncharacterized protein</fullName>
    </submittedName>
</protein>
<accession>W7LKE5</accession>
<gene>
    <name evidence="1" type="ORF">FVEG_02002</name>
</gene>
<dbReference type="Proteomes" id="UP000009096">
    <property type="component" value="Chromosome 6"/>
</dbReference>
<dbReference type="KEGG" id="fvr:FVEG_02002"/>
<dbReference type="HOGENOM" id="CLU_2372958_0_0_1"/>
<sequence>MRTSTAQVFLHAIIMNSNGALSVMEWCSVLLQLSSGLLLQVPSSVTMTNDLDLTHLIFEHFTGLARQPGSSVSRIPAVPTTLVTVPTLSGSLTLD</sequence>
<dbReference type="EMBL" id="CM000583">
    <property type="protein sequence ID" value="EWG38966.1"/>
    <property type="molecule type" value="Genomic_DNA"/>
</dbReference>
<evidence type="ECO:0000313" key="2">
    <source>
        <dbReference type="Proteomes" id="UP000009096"/>
    </source>
</evidence>
<name>W7LKE5_GIBM7</name>
<dbReference type="VEuPathDB" id="FungiDB:FVEG_02002"/>
<dbReference type="RefSeq" id="XP_018745157.1">
    <property type="nucleotide sequence ID" value="XM_018889071.1"/>
</dbReference>
<organism evidence="1 2">
    <name type="scientific">Gibberella moniliformis (strain M3125 / FGSC 7600)</name>
    <name type="common">Maize ear and stalk rot fungus</name>
    <name type="synonym">Fusarium verticillioides</name>
    <dbReference type="NCBI Taxonomy" id="334819"/>
    <lineage>
        <taxon>Eukaryota</taxon>
        <taxon>Fungi</taxon>
        <taxon>Dikarya</taxon>
        <taxon>Ascomycota</taxon>
        <taxon>Pezizomycotina</taxon>
        <taxon>Sordariomycetes</taxon>
        <taxon>Hypocreomycetidae</taxon>
        <taxon>Hypocreales</taxon>
        <taxon>Nectriaceae</taxon>
        <taxon>Fusarium</taxon>
        <taxon>Fusarium fujikuroi species complex</taxon>
    </lineage>
</organism>
<keyword evidence="2" id="KW-1185">Reference proteome</keyword>
<evidence type="ECO:0000313" key="1">
    <source>
        <dbReference type="EMBL" id="EWG38966.1"/>
    </source>
</evidence>
<dbReference type="GeneID" id="30060245"/>
<proteinExistence type="predicted"/>
<dbReference type="AlphaFoldDB" id="W7LKE5"/>